<keyword evidence="4" id="KW-1185">Reference proteome</keyword>
<evidence type="ECO:0000313" key="3">
    <source>
        <dbReference type="EMBL" id="MBA0638683.1"/>
    </source>
</evidence>
<organism evidence="3 4">
    <name type="scientific">Gossypium davidsonii</name>
    <name type="common">Davidson's cotton</name>
    <name type="synonym">Gossypium klotzschianum subsp. davidsonii</name>
    <dbReference type="NCBI Taxonomy" id="34287"/>
    <lineage>
        <taxon>Eukaryota</taxon>
        <taxon>Viridiplantae</taxon>
        <taxon>Streptophyta</taxon>
        <taxon>Embryophyta</taxon>
        <taxon>Tracheophyta</taxon>
        <taxon>Spermatophyta</taxon>
        <taxon>Magnoliopsida</taxon>
        <taxon>eudicotyledons</taxon>
        <taxon>Gunneridae</taxon>
        <taxon>Pentapetalae</taxon>
        <taxon>rosids</taxon>
        <taxon>malvids</taxon>
        <taxon>Malvales</taxon>
        <taxon>Malvaceae</taxon>
        <taxon>Malvoideae</taxon>
        <taxon>Gossypium</taxon>
    </lineage>
</organism>
<feature type="coiled-coil region" evidence="1">
    <location>
        <begin position="307"/>
        <end position="348"/>
    </location>
</feature>
<dbReference type="EMBL" id="JABFAC010251013">
    <property type="protein sequence ID" value="MBA0638683.1"/>
    <property type="molecule type" value="Genomic_DNA"/>
</dbReference>
<accession>A0A7J8TKL6</accession>
<dbReference type="PANTHER" id="PTHR48200:SF1">
    <property type="entry name" value="AMINOTRANSFERASE-LIKE PLANT MOBILE DOMAIN-CONTAINING PROTEIN"/>
    <property type="match status" value="1"/>
</dbReference>
<evidence type="ECO:0000313" key="4">
    <source>
        <dbReference type="Proteomes" id="UP000593561"/>
    </source>
</evidence>
<proteinExistence type="predicted"/>
<comment type="caution">
    <text evidence="3">The sequence shown here is derived from an EMBL/GenBank/DDBJ whole genome shotgun (WGS) entry which is preliminary data.</text>
</comment>
<evidence type="ECO:0000256" key="1">
    <source>
        <dbReference type="SAM" id="Coils"/>
    </source>
</evidence>
<dbReference type="PANTHER" id="PTHR48200">
    <property type="entry name" value="PROTEIN, PUTATIVE-RELATED"/>
    <property type="match status" value="1"/>
</dbReference>
<reference evidence="3 4" key="1">
    <citation type="journal article" date="2019" name="Genome Biol. Evol.">
        <title>Insights into the evolution of the New World diploid cottons (Gossypium, subgenus Houzingenia) based on genome sequencing.</title>
        <authorList>
            <person name="Grover C.E."/>
            <person name="Arick M.A. 2nd"/>
            <person name="Thrash A."/>
            <person name="Conover J.L."/>
            <person name="Sanders W.S."/>
            <person name="Peterson D.G."/>
            <person name="Frelichowski J.E."/>
            <person name="Scheffler J.A."/>
            <person name="Scheffler B.E."/>
            <person name="Wendel J.F."/>
        </authorList>
    </citation>
    <scope>NUCLEOTIDE SEQUENCE [LARGE SCALE GENOMIC DNA]</scope>
    <source>
        <strain evidence="3">27</strain>
        <tissue evidence="3">Leaf</tissue>
    </source>
</reference>
<dbReference type="AlphaFoldDB" id="A0A7J8TKL6"/>
<name>A0A7J8TKL6_GOSDV</name>
<dbReference type="Proteomes" id="UP000593561">
    <property type="component" value="Unassembled WGS sequence"/>
</dbReference>
<keyword evidence="1" id="KW-0175">Coiled coil</keyword>
<gene>
    <name evidence="3" type="ORF">Godav_021933</name>
</gene>
<feature type="region of interest" description="Disordered" evidence="2">
    <location>
        <begin position="396"/>
        <end position="419"/>
    </location>
</feature>
<sequence>MGMSLGCVVGLTTQACDTCTFEKILRFREKFSEYPYWNIAYSSFTFGKVDLVPTVEEYITLIRCPKKSLGDLILVHPDATKKVDVFTFSIYGLVIFPKALGHIDDIVLDLFNQLDKRVTPSRQLWLKLLDLKCMSESGHFWKVEKVSYLVFSEEYSPLKEFIIRDEILYRCGDFDWVPLLGIWGVVGYAPLLVLRQYRSRQFIPATIEKLEEEKIQQGLDVNVQNLEAEKMRKGKNKTEEDLDNLKIDYKKLCLSIRTTELDARVREDALKRDFLENQDEKVGLRAWVAKLKRSLHQHRSCNSVIELKASLTKIKELKRKIEELEATLQNYELRVELLEMNNEHWKELLQRSQGQIKDRDHIMCEALTQARKVADPLQTLAKHNKPVDPVIGRRDQKRESTMVNSRDDNEDTTYPLGFTPMNVQAQSDAYLRRVPVTIRPQQYQAGTSRPVNYPMGLGSNPRDNPTNLVVLDLDDMAEVERARVELPK</sequence>
<evidence type="ECO:0000256" key="2">
    <source>
        <dbReference type="SAM" id="MobiDB-lite"/>
    </source>
</evidence>
<protein>
    <submittedName>
        <fullName evidence="3">Uncharacterized protein</fullName>
    </submittedName>
</protein>